<keyword evidence="5" id="KW-0804">Transcription</keyword>
<dbReference type="InterPro" id="IPR056280">
    <property type="entry name" value="AIPP2-like_SPOC"/>
</dbReference>
<dbReference type="Pfam" id="PF23121">
    <property type="entry name" value="SPOC_AIPP2"/>
    <property type="match status" value="1"/>
</dbReference>
<keyword evidence="1" id="KW-0479">Metal-binding</keyword>
<dbReference type="PANTHER" id="PTHR33304">
    <property type="match status" value="1"/>
</dbReference>
<feature type="region of interest" description="Disordered" evidence="7">
    <location>
        <begin position="655"/>
        <end position="750"/>
    </location>
</feature>
<reference evidence="10 11" key="1">
    <citation type="submission" date="2024-01" db="EMBL/GenBank/DDBJ databases">
        <title>The genomes of 5 underutilized Papilionoideae crops provide insights into root nodulation and disease resistanc.</title>
        <authorList>
            <person name="Jiang F."/>
        </authorList>
    </citation>
    <scope>NUCLEOTIDE SEQUENCE [LARGE SCALE GENOMIC DNA]</scope>
    <source>
        <strain evidence="10">LVBAO_FW01</strain>
        <tissue evidence="10">Leaves</tissue>
    </source>
</reference>
<comment type="caution">
    <text evidence="10">The sequence shown here is derived from an EMBL/GenBank/DDBJ whole genome shotgun (WGS) entry which is preliminary data.</text>
</comment>
<feature type="region of interest" description="Disordered" evidence="7">
    <location>
        <begin position="326"/>
        <end position="369"/>
    </location>
</feature>
<evidence type="ECO:0000256" key="5">
    <source>
        <dbReference type="ARBA" id="ARBA00023163"/>
    </source>
</evidence>
<dbReference type="InterPro" id="IPR019787">
    <property type="entry name" value="Znf_PHD-finger"/>
</dbReference>
<dbReference type="InterPro" id="IPR001965">
    <property type="entry name" value="Znf_PHD"/>
</dbReference>
<protein>
    <recommendedName>
        <fullName evidence="9">PHD-type domain-containing protein</fullName>
    </recommendedName>
</protein>
<sequence>MLATAALLLTHATVTRTFPTCSCEVCESTLPLITTRNGNSEQCYQHGLEARGMSIHSQTLVKLGDISFERSFHMQGPQVSPESEKKFVKHCMNQNADMRLESGTCNVCSAPCSSCMHLNRTFMGSKAEEFSDENCRLGEANQYSNEEGDGSSLGSRACERLKYAVSETSNMPCVYSNHDSLSENAKDRQALSEKYQDSKCLEGLDDSTSCISRTSNNANLVSGSHQINSDRINISCSSASVSHLGAEGSGSGPSVDMSGLSEILSSKDTDIQENLSECCMENVDSSLTKERAPTIVSGEKSLADKENLINSTAKVSIEICPKSEVDGENDVKDAKDKDHKHSAHGGLHEKAEELVKSPSMPEPQSGDESDELDIVEHDVKVCDICGDAGREDLLAICSRCSDGAEHTYCMREMLQKVPEGDWLCEECKDAEETANQRLDTEEKKIHKVSLTSQISGKRPSESMEVPSAAKRQALEPSTGSLKASSPKRIVPLSRESTFKSLDKGKVKPGQQIPIRNHIGGNDIELARSLSAGARNQTARSTLLKSNSFNNFNSKPRVKLVDEVVPQKQKGGGEHISKNIETPAGMISKSMSFKSSNLGRPSATESKVKMPSPKSGTAQDLKVSRHAKESGAFDRKFLSRIDRPVICSTMVSSIVSTSKNDQKLTPHGETAKPSAVNNNREFKVNQDGKLSSLSKSMNNLSSKSLEPQVSSERTSPGVDETQQDRLPRSWETPNQVDKTKDSSSDRVRPGVTNASKTSFCHRCKDFGHGTECCTISSTQEFGAEVACKDNGLKAAIQAAWLRRPEIHKKKEAPDQTNEFPTSGTVLKCEVTSQNQVLFSNMLESSISVEDTNLRQEIVENSTFETSKCPSANDLKQHNFCKTDFCSQLKKSDSVGRTSGKPVVRDLPNHALAISSALSKMSAVPEYKYIWQYVTSCDELVCFLFWISLAVLPFVFCNQVCFTSFVIHAGVSLECIEMESLQIYTLEFKHIYPRVLPLSYERHYKGLLDHMIKNDLALRGTFNGVELLIFASNQLPENSQRWNMLFFLWGIFRGRRINHSDSAKKICIPSLNVIPNEKDFPTAVMTLSETRCSPKRMDEESVDQHHTMLSRNFDIKETIFDQTNLDSQVNLARQDSRINIKPTSQVPTSSTQLCQEMNPTGSSLKDSVPEHGQYRVSKPPEAMGTCVSSRIVETKTNYNISVKQENSLSSGIPSVGCQEIDTSVNISKDKILERTNNDENQQRPERKQIDDENQQRPKRKQIDDDLNINMEATFQGDLTVKGIDCQLPYDKKVQHIDLSDTVMEASAVSCQKMPWNEVNGKLEVRESSSKRLQTGFGGIYGRYHSGARDSFNGSFASLVNDLGSCSSVEDKGCKEACDEKIIHEDFGTMERTFFPVDNHNQNDLQSVLNNVSLKEPHEYSDQFKVGVPNLELALGGETKPSQKGMLPFFVGTIDKKNNQEKTPDILAHEREDESVAASLSLSLSFPSSNKEHSRPVSKAEPLPDGHHVNTSLLLFGKFTEK</sequence>
<proteinExistence type="predicted"/>
<keyword evidence="11" id="KW-1185">Reference proteome</keyword>
<feature type="chain" id="PRO_5042925919" description="PHD-type domain-containing protein" evidence="8">
    <location>
        <begin position="18"/>
        <end position="1519"/>
    </location>
</feature>
<evidence type="ECO:0000256" key="8">
    <source>
        <dbReference type="SAM" id="SignalP"/>
    </source>
</evidence>
<feature type="compositionally biased region" description="Basic and acidic residues" evidence="7">
    <location>
        <begin position="346"/>
        <end position="355"/>
    </location>
</feature>
<evidence type="ECO:0000256" key="1">
    <source>
        <dbReference type="ARBA" id="ARBA00022723"/>
    </source>
</evidence>
<feature type="signal peptide" evidence="8">
    <location>
        <begin position="1"/>
        <end position="17"/>
    </location>
</feature>
<evidence type="ECO:0000256" key="7">
    <source>
        <dbReference type="SAM" id="MobiDB-lite"/>
    </source>
</evidence>
<dbReference type="InterPro" id="IPR013083">
    <property type="entry name" value="Znf_RING/FYVE/PHD"/>
</dbReference>
<dbReference type="GO" id="GO:0034244">
    <property type="term" value="P:negative regulation of transcription elongation by RNA polymerase II"/>
    <property type="evidence" value="ECO:0007669"/>
    <property type="project" value="InterPro"/>
</dbReference>
<dbReference type="Proteomes" id="UP001367508">
    <property type="component" value="Unassembled WGS sequence"/>
</dbReference>
<dbReference type="SMART" id="SM00249">
    <property type="entry name" value="PHD"/>
    <property type="match status" value="1"/>
</dbReference>
<evidence type="ECO:0000313" key="11">
    <source>
        <dbReference type="Proteomes" id="UP001367508"/>
    </source>
</evidence>
<feature type="compositionally biased region" description="Polar residues" evidence="7">
    <location>
        <begin position="588"/>
        <end position="604"/>
    </location>
</feature>
<accession>A0AAN9PW80</accession>
<evidence type="ECO:0000256" key="2">
    <source>
        <dbReference type="ARBA" id="ARBA00022771"/>
    </source>
</evidence>
<feature type="region of interest" description="Disordered" evidence="7">
    <location>
        <begin position="567"/>
        <end position="628"/>
    </location>
</feature>
<keyword evidence="2 6" id="KW-0863">Zinc-finger</keyword>
<feature type="compositionally biased region" description="Polar residues" evidence="7">
    <location>
        <begin position="1140"/>
        <end position="1163"/>
    </location>
</feature>
<name>A0AAN9PW80_CANGL</name>
<evidence type="ECO:0000256" key="4">
    <source>
        <dbReference type="ARBA" id="ARBA00023015"/>
    </source>
</evidence>
<evidence type="ECO:0000256" key="6">
    <source>
        <dbReference type="PROSITE-ProRule" id="PRU00146"/>
    </source>
</evidence>
<feature type="region of interest" description="Disordered" evidence="7">
    <location>
        <begin position="1483"/>
        <end position="1503"/>
    </location>
</feature>
<dbReference type="PANTHER" id="PTHR33304:SF9">
    <property type="entry name" value="RING_FYVE_PHD ZINC FINGER SUPERFAMILY PROTEIN"/>
    <property type="match status" value="1"/>
</dbReference>
<feature type="compositionally biased region" description="Low complexity" evidence="7">
    <location>
        <begin position="688"/>
        <end position="704"/>
    </location>
</feature>
<evidence type="ECO:0000313" key="10">
    <source>
        <dbReference type="EMBL" id="KAK7312139.1"/>
    </source>
</evidence>
<dbReference type="InterPro" id="IPR049914">
    <property type="entry name" value="PHD1-3/5-6"/>
</dbReference>
<dbReference type="PROSITE" id="PS50016">
    <property type="entry name" value="ZF_PHD_2"/>
    <property type="match status" value="1"/>
</dbReference>
<keyword evidence="8" id="KW-0732">Signal</keyword>
<dbReference type="EMBL" id="JAYMYQ010000009">
    <property type="protein sequence ID" value="KAK7312139.1"/>
    <property type="molecule type" value="Genomic_DNA"/>
</dbReference>
<dbReference type="InterPro" id="IPR011011">
    <property type="entry name" value="Znf_FYVE_PHD"/>
</dbReference>
<evidence type="ECO:0000256" key="3">
    <source>
        <dbReference type="ARBA" id="ARBA00022833"/>
    </source>
</evidence>
<feature type="region of interest" description="Disordered" evidence="7">
    <location>
        <begin position="1140"/>
        <end position="1179"/>
    </location>
</feature>
<organism evidence="10 11">
    <name type="scientific">Canavalia gladiata</name>
    <name type="common">Sword bean</name>
    <name type="synonym">Dolichos gladiatus</name>
    <dbReference type="NCBI Taxonomy" id="3824"/>
    <lineage>
        <taxon>Eukaryota</taxon>
        <taxon>Viridiplantae</taxon>
        <taxon>Streptophyta</taxon>
        <taxon>Embryophyta</taxon>
        <taxon>Tracheophyta</taxon>
        <taxon>Spermatophyta</taxon>
        <taxon>Magnoliopsida</taxon>
        <taxon>eudicotyledons</taxon>
        <taxon>Gunneridae</taxon>
        <taxon>Pentapetalae</taxon>
        <taxon>rosids</taxon>
        <taxon>fabids</taxon>
        <taxon>Fabales</taxon>
        <taxon>Fabaceae</taxon>
        <taxon>Papilionoideae</taxon>
        <taxon>50 kb inversion clade</taxon>
        <taxon>NPAAA clade</taxon>
        <taxon>indigoferoid/millettioid clade</taxon>
        <taxon>Phaseoleae</taxon>
        <taxon>Canavalia</taxon>
    </lineage>
</organism>
<feature type="region of interest" description="Disordered" evidence="7">
    <location>
        <begin position="1230"/>
        <end position="1261"/>
    </location>
</feature>
<feature type="compositionally biased region" description="Basic and acidic residues" evidence="7">
    <location>
        <begin position="659"/>
        <end position="669"/>
    </location>
</feature>
<feature type="compositionally biased region" description="Basic and acidic residues" evidence="7">
    <location>
        <begin position="736"/>
        <end position="747"/>
    </location>
</feature>
<evidence type="ECO:0000259" key="9">
    <source>
        <dbReference type="PROSITE" id="PS50016"/>
    </source>
</evidence>
<feature type="region of interest" description="Disordered" evidence="7">
    <location>
        <begin position="449"/>
        <end position="493"/>
    </location>
</feature>
<dbReference type="SUPFAM" id="SSF57903">
    <property type="entry name" value="FYVE/PHD zinc finger"/>
    <property type="match status" value="1"/>
</dbReference>
<dbReference type="GO" id="GO:0008270">
    <property type="term" value="F:zinc ion binding"/>
    <property type="evidence" value="ECO:0007669"/>
    <property type="project" value="UniProtKB-KW"/>
</dbReference>
<keyword evidence="4" id="KW-0805">Transcription regulation</keyword>
<dbReference type="Gene3D" id="3.30.40.10">
    <property type="entry name" value="Zinc/RING finger domain, C3HC4 (zinc finger)"/>
    <property type="match status" value="1"/>
</dbReference>
<gene>
    <name evidence="10" type="ORF">VNO77_35778</name>
</gene>
<feature type="domain" description="PHD-type" evidence="9">
    <location>
        <begin position="379"/>
        <end position="430"/>
    </location>
</feature>
<keyword evidence="3" id="KW-0862">Zinc</keyword>
<feature type="compositionally biased region" description="Basic and acidic residues" evidence="7">
    <location>
        <begin position="326"/>
        <end position="339"/>
    </location>
</feature>
<dbReference type="GO" id="GO:0140566">
    <property type="term" value="F:histone reader activity"/>
    <property type="evidence" value="ECO:0007669"/>
    <property type="project" value="InterPro"/>
</dbReference>